<dbReference type="EMBL" id="PPSX01000083">
    <property type="protein sequence ID" value="RZQ51737.1"/>
    <property type="molecule type" value="Genomic_DNA"/>
</dbReference>
<dbReference type="PANTHER" id="PTHR48111:SF22">
    <property type="entry name" value="REGULATOR OF RPOS"/>
    <property type="match status" value="1"/>
</dbReference>
<dbReference type="CDD" id="cd00383">
    <property type="entry name" value="trans_reg_C"/>
    <property type="match status" value="1"/>
</dbReference>
<dbReference type="Pfam" id="PF00072">
    <property type="entry name" value="Response_reg"/>
    <property type="match status" value="1"/>
</dbReference>
<dbReference type="InterPro" id="IPR001789">
    <property type="entry name" value="Sig_transdc_resp-reg_receiver"/>
</dbReference>
<gene>
    <name evidence="10" type="ORF">C1E23_18055</name>
</gene>
<dbReference type="GO" id="GO:0032993">
    <property type="term" value="C:protein-DNA complex"/>
    <property type="evidence" value="ECO:0007669"/>
    <property type="project" value="TreeGrafter"/>
</dbReference>
<dbReference type="GO" id="GO:0006355">
    <property type="term" value="P:regulation of DNA-templated transcription"/>
    <property type="evidence" value="ECO:0007669"/>
    <property type="project" value="InterPro"/>
</dbReference>
<dbReference type="FunFam" id="3.40.50.2300:FF:000001">
    <property type="entry name" value="DNA-binding response regulator PhoB"/>
    <property type="match status" value="1"/>
</dbReference>
<dbReference type="PROSITE" id="PS51755">
    <property type="entry name" value="OMPR_PHOB"/>
    <property type="match status" value="1"/>
</dbReference>
<proteinExistence type="predicted"/>
<dbReference type="AlphaFoldDB" id="A0A4Q7ILC8"/>
<evidence type="ECO:0000256" key="5">
    <source>
        <dbReference type="ARBA" id="ARBA00023163"/>
    </source>
</evidence>
<evidence type="ECO:0000256" key="1">
    <source>
        <dbReference type="ARBA" id="ARBA00022553"/>
    </source>
</evidence>
<feature type="domain" description="OmpR/PhoB-type" evidence="9">
    <location>
        <begin position="129"/>
        <end position="226"/>
    </location>
</feature>
<evidence type="ECO:0000256" key="6">
    <source>
        <dbReference type="PROSITE-ProRule" id="PRU00169"/>
    </source>
</evidence>
<feature type="domain" description="Response regulatory" evidence="8">
    <location>
        <begin position="6"/>
        <end position="121"/>
    </location>
</feature>
<dbReference type="SMART" id="SM00448">
    <property type="entry name" value="REC"/>
    <property type="match status" value="1"/>
</dbReference>
<dbReference type="GO" id="GO:0000976">
    <property type="term" value="F:transcription cis-regulatory region binding"/>
    <property type="evidence" value="ECO:0007669"/>
    <property type="project" value="TreeGrafter"/>
</dbReference>
<organism evidence="10 11">
    <name type="scientific">Pseudoalteromonas phenolica</name>
    <dbReference type="NCBI Taxonomy" id="161398"/>
    <lineage>
        <taxon>Bacteria</taxon>
        <taxon>Pseudomonadati</taxon>
        <taxon>Pseudomonadota</taxon>
        <taxon>Gammaproteobacteria</taxon>
        <taxon>Alteromonadales</taxon>
        <taxon>Pseudoalteromonadaceae</taxon>
        <taxon>Pseudoalteromonas</taxon>
    </lineage>
</organism>
<evidence type="ECO:0000256" key="3">
    <source>
        <dbReference type="ARBA" id="ARBA00023015"/>
    </source>
</evidence>
<dbReference type="GO" id="GO:0000156">
    <property type="term" value="F:phosphorelay response regulator activity"/>
    <property type="evidence" value="ECO:0007669"/>
    <property type="project" value="TreeGrafter"/>
</dbReference>
<protein>
    <submittedName>
        <fullName evidence="10">DNA-binding response regulator</fullName>
    </submittedName>
</protein>
<keyword evidence="3" id="KW-0805">Transcription regulation</keyword>
<dbReference type="InterPro" id="IPR039420">
    <property type="entry name" value="WalR-like"/>
</dbReference>
<sequence length="229" mass="25575">MTSALSILVVEDETDIAANIGDYLMAQGHEVDFAYSGTQGLELAMNSYFDVIVLDVMLPGLDGLQVCQQLRAQSTRHIPIIMLTARDTLDDKLSGFKQGADDYLTKPFALVELLVRIEALSIRHRVATDHVLEIGELKINRQTQTVERAQSVIPLSNLHYQILLAIAESHPKPLSRSDLMTKVWGAEPPESDALRSHIYQIRKQLDKPFTYDMLATLHGVGFAFKVENC</sequence>
<accession>A0A4Q7ILC8</accession>
<reference evidence="10 11" key="1">
    <citation type="submission" date="2018-01" db="EMBL/GenBank/DDBJ databases">
        <title>Co-occurrence of chitin degradation, pigmentation and bioactivity in marine Pseudoalteromonas.</title>
        <authorList>
            <person name="Paulsen S."/>
            <person name="Gram L."/>
            <person name="Machado H."/>
        </authorList>
    </citation>
    <scope>NUCLEOTIDE SEQUENCE [LARGE SCALE GENOMIC DNA]</scope>
    <source>
        <strain evidence="10 11">S3898</strain>
    </source>
</reference>
<evidence type="ECO:0000259" key="9">
    <source>
        <dbReference type="PROSITE" id="PS51755"/>
    </source>
</evidence>
<feature type="modified residue" description="4-aspartylphosphate" evidence="6">
    <location>
        <position position="55"/>
    </location>
</feature>
<dbReference type="GO" id="GO:0005829">
    <property type="term" value="C:cytosol"/>
    <property type="evidence" value="ECO:0007669"/>
    <property type="project" value="TreeGrafter"/>
</dbReference>
<dbReference type="CDD" id="cd17574">
    <property type="entry name" value="REC_OmpR"/>
    <property type="match status" value="1"/>
</dbReference>
<dbReference type="InterPro" id="IPR036388">
    <property type="entry name" value="WH-like_DNA-bd_sf"/>
</dbReference>
<keyword evidence="5" id="KW-0804">Transcription</keyword>
<keyword evidence="1 6" id="KW-0597">Phosphoprotein</keyword>
<dbReference type="PANTHER" id="PTHR48111">
    <property type="entry name" value="REGULATOR OF RPOS"/>
    <property type="match status" value="1"/>
</dbReference>
<evidence type="ECO:0000313" key="10">
    <source>
        <dbReference type="EMBL" id="RZQ51737.1"/>
    </source>
</evidence>
<evidence type="ECO:0000313" key="11">
    <source>
        <dbReference type="Proteomes" id="UP000291338"/>
    </source>
</evidence>
<dbReference type="Gene3D" id="1.10.10.10">
    <property type="entry name" value="Winged helix-like DNA-binding domain superfamily/Winged helix DNA-binding domain"/>
    <property type="match status" value="1"/>
</dbReference>
<evidence type="ECO:0000256" key="2">
    <source>
        <dbReference type="ARBA" id="ARBA00023012"/>
    </source>
</evidence>
<keyword evidence="4 7" id="KW-0238">DNA-binding</keyword>
<dbReference type="Pfam" id="PF00486">
    <property type="entry name" value="Trans_reg_C"/>
    <property type="match status" value="1"/>
</dbReference>
<name>A0A4Q7ILC8_9GAMM</name>
<evidence type="ECO:0000256" key="4">
    <source>
        <dbReference type="ARBA" id="ARBA00023125"/>
    </source>
</evidence>
<dbReference type="InterPro" id="IPR011006">
    <property type="entry name" value="CheY-like_superfamily"/>
</dbReference>
<dbReference type="RefSeq" id="WP_130256894.1">
    <property type="nucleotide sequence ID" value="NZ_PPSX01000083.1"/>
</dbReference>
<dbReference type="SMART" id="SM00862">
    <property type="entry name" value="Trans_reg_C"/>
    <property type="match status" value="1"/>
</dbReference>
<dbReference type="InterPro" id="IPR001867">
    <property type="entry name" value="OmpR/PhoB-type_DNA-bd"/>
</dbReference>
<evidence type="ECO:0000259" key="8">
    <source>
        <dbReference type="PROSITE" id="PS50110"/>
    </source>
</evidence>
<keyword evidence="2" id="KW-0902">Two-component regulatory system</keyword>
<dbReference type="Gene3D" id="3.40.50.2300">
    <property type="match status" value="1"/>
</dbReference>
<dbReference type="SUPFAM" id="SSF52172">
    <property type="entry name" value="CheY-like"/>
    <property type="match status" value="1"/>
</dbReference>
<feature type="DNA-binding region" description="OmpR/PhoB-type" evidence="7">
    <location>
        <begin position="129"/>
        <end position="226"/>
    </location>
</feature>
<evidence type="ECO:0000256" key="7">
    <source>
        <dbReference type="PROSITE-ProRule" id="PRU01091"/>
    </source>
</evidence>
<dbReference type="Proteomes" id="UP000291338">
    <property type="component" value="Unassembled WGS sequence"/>
</dbReference>
<comment type="caution">
    <text evidence="10">The sequence shown here is derived from an EMBL/GenBank/DDBJ whole genome shotgun (WGS) entry which is preliminary data.</text>
</comment>
<dbReference type="PROSITE" id="PS50110">
    <property type="entry name" value="RESPONSE_REGULATORY"/>
    <property type="match status" value="1"/>
</dbReference>